<keyword evidence="3" id="KW-0012">Acyltransferase</keyword>
<evidence type="ECO:0000259" key="2">
    <source>
        <dbReference type="Pfam" id="PF01757"/>
    </source>
</evidence>
<feature type="transmembrane region" description="Helical" evidence="1">
    <location>
        <begin position="239"/>
        <end position="257"/>
    </location>
</feature>
<feature type="transmembrane region" description="Helical" evidence="1">
    <location>
        <begin position="158"/>
        <end position="177"/>
    </location>
</feature>
<feature type="transmembrane region" description="Helical" evidence="1">
    <location>
        <begin position="183"/>
        <end position="206"/>
    </location>
</feature>
<keyword evidence="1" id="KW-1133">Transmembrane helix</keyword>
<reference evidence="3 4" key="1">
    <citation type="submission" date="2020-04" db="EMBL/GenBank/DDBJ databases">
        <title>Description of novel Gluconacetobacter.</title>
        <authorList>
            <person name="Sombolestani A."/>
        </authorList>
    </citation>
    <scope>NUCLEOTIDE SEQUENCE [LARGE SCALE GENOMIC DNA]</scope>
    <source>
        <strain evidence="3 4">LMG 21311</strain>
    </source>
</reference>
<feature type="transmembrane region" description="Helical" evidence="1">
    <location>
        <begin position="213"/>
        <end position="233"/>
    </location>
</feature>
<dbReference type="GO" id="GO:0016747">
    <property type="term" value="F:acyltransferase activity, transferring groups other than amino-acyl groups"/>
    <property type="evidence" value="ECO:0007669"/>
    <property type="project" value="InterPro"/>
</dbReference>
<evidence type="ECO:0000313" key="3">
    <source>
        <dbReference type="EMBL" id="MBB2190458.1"/>
    </source>
</evidence>
<evidence type="ECO:0000313" key="4">
    <source>
        <dbReference type="Proteomes" id="UP000555756"/>
    </source>
</evidence>
<feature type="transmembrane region" description="Helical" evidence="1">
    <location>
        <begin position="307"/>
        <end position="324"/>
    </location>
</feature>
<keyword evidence="1" id="KW-0812">Transmembrane</keyword>
<dbReference type="Pfam" id="PF01757">
    <property type="entry name" value="Acyl_transf_3"/>
    <property type="match status" value="1"/>
</dbReference>
<evidence type="ECO:0000256" key="1">
    <source>
        <dbReference type="SAM" id="Phobius"/>
    </source>
</evidence>
<keyword evidence="1" id="KW-0472">Membrane</keyword>
<keyword evidence="3" id="KW-0808">Transferase</keyword>
<dbReference type="EMBL" id="JABEQF010000006">
    <property type="protein sequence ID" value="MBB2190458.1"/>
    <property type="molecule type" value="Genomic_DNA"/>
</dbReference>
<dbReference type="PANTHER" id="PTHR23028:SF134">
    <property type="entry name" value="PUTATIVE (AFU_ORTHOLOGUE AFUA_4G08520)-RELATED"/>
    <property type="match status" value="1"/>
</dbReference>
<dbReference type="RefSeq" id="WP_183119579.1">
    <property type="nucleotide sequence ID" value="NZ_JABEQF010000006.1"/>
</dbReference>
<feature type="domain" description="Acyltransferase 3" evidence="2">
    <location>
        <begin position="7"/>
        <end position="324"/>
    </location>
</feature>
<feature type="transmembrane region" description="Helical" evidence="1">
    <location>
        <begin position="12"/>
        <end position="33"/>
    </location>
</feature>
<feature type="transmembrane region" description="Helical" evidence="1">
    <location>
        <begin position="131"/>
        <end position="153"/>
    </location>
</feature>
<dbReference type="InterPro" id="IPR002656">
    <property type="entry name" value="Acyl_transf_3_dom"/>
</dbReference>
<protein>
    <submittedName>
        <fullName evidence="3">Acyltransferase</fullName>
    </submittedName>
</protein>
<sequence length="353" mass="38267">MAKRVFHTLDGLRGLAAAGVVLGHINMIFPTAWYVTGGYLAVDLFFALSGFVLAEAYSARLDAGLPFAAFMRKRIVRLWPLYALGLSIGTVATALQVALHLKPLSVLASLPAAVFYIPWVGPHGELYALNFPAWSLFYELVANMVMAAAWPWLTTRRLMAVVGLFVPGLIVSAFSWGTLNVGMFWSGAPVAVCRVGFSFFLGILLWRVRRESPVLNAWVPMGLLAFVMVFDTPAIPRPVIDLVAVFAIFPVIVWLGASSQPKGRSLVVFQAAGGASYALYATHAPLVWCIGGVLGKGLHIPLATVPAWIAPVMLVGLYALAWLLDGLDMAARARFDRAIDWMSRRAVRTAPLA</sequence>
<comment type="caution">
    <text evidence="3">The sequence shown here is derived from an EMBL/GenBank/DDBJ whole genome shotgun (WGS) entry which is preliminary data.</text>
</comment>
<accession>A0A7W4JT70</accession>
<proteinExistence type="predicted"/>
<feature type="transmembrane region" description="Helical" evidence="1">
    <location>
        <begin position="78"/>
        <end position="99"/>
    </location>
</feature>
<keyword evidence="4" id="KW-1185">Reference proteome</keyword>
<dbReference type="InterPro" id="IPR050879">
    <property type="entry name" value="Acyltransferase_3"/>
</dbReference>
<dbReference type="PANTHER" id="PTHR23028">
    <property type="entry name" value="ACETYLTRANSFERASE"/>
    <property type="match status" value="1"/>
</dbReference>
<organism evidence="3 4">
    <name type="scientific">Gluconacetobacter azotocaptans</name>
    <dbReference type="NCBI Taxonomy" id="142834"/>
    <lineage>
        <taxon>Bacteria</taxon>
        <taxon>Pseudomonadati</taxon>
        <taxon>Pseudomonadota</taxon>
        <taxon>Alphaproteobacteria</taxon>
        <taxon>Acetobacterales</taxon>
        <taxon>Acetobacteraceae</taxon>
        <taxon>Gluconacetobacter</taxon>
    </lineage>
</organism>
<dbReference type="AlphaFoldDB" id="A0A7W4JT70"/>
<dbReference type="Proteomes" id="UP000555756">
    <property type="component" value="Unassembled WGS sequence"/>
</dbReference>
<name>A0A7W4JT70_9PROT</name>
<gene>
    <name evidence="3" type="ORF">HLH34_10870</name>
</gene>
<feature type="transmembrane region" description="Helical" evidence="1">
    <location>
        <begin position="39"/>
        <end position="57"/>
    </location>
</feature>